<evidence type="ECO:0000313" key="3">
    <source>
        <dbReference type="Proteomes" id="UP000253034"/>
    </source>
</evidence>
<dbReference type="EMBL" id="QPJT01000003">
    <property type="protein sequence ID" value="RCX19468.1"/>
    <property type="molecule type" value="Genomic_DNA"/>
</dbReference>
<keyword evidence="1" id="KW-0472">Membrane</keyword>
<feature type="transmembrane region" description="Helical" evidence="1">
    <location>
        <begin position="211"/>
        <end position="229"/>
    </location>
</feature>
<feature type="transmembrane region" description="Helical" evidence="1">
    <location>
        <begin position="85"/>
        <end position="110"/>
    </location>
</feature>
<keyword evidence="1" id="KW-1133">Transmembrane helix</keyword>
<evidence type="ECO:0000313" key="2">
    <source>
        <dbReference type="EMBL" id="RCX19468.1"/>
    </source>
</evidence>
<evidence type="ECO:0008006" key="4">
    <source>
        <dbReference type="Google" id="ProtNLM"/>
    </source>
</evidence>
<name>A0A369BFT3_9FIRM</name>
<evidence type="ECO:0000256" key="1">
    <source>
        <dbReference type="SAM" id="Phobius"/>
    </source>
</evidence>
<reference evidence="2 3" key="1">
    <citation type="submission" date="2018-07" db="EMBL/GenBank/DDBJ databases">
        <title>Genomic Encyclopedia of Type Strains, Phase IV (KMG-IV): sequencing the most valuable type-strain genomes for metagenomic binning, comparative biology and taxonomic classification.</title>
        <authorList>
            <person name="Goeker M."/>
        </authorList>
    </citation>
    <scope>NUCLEOTIDE SEQUENCE [LARGE SCALE GENOMIC DNA]</scope>
    <source>
        <strain evidence="2 3">DSM 27016</strain>
    </source>
</reference>
<feature type="transmembrane region" description="Helical" evidence="1">
    <location>
        <begin position="154"/>
        <end position="177"/>
    </location>
</feature>
<keyword evidence="1" id="KW-0812">Transmembrane</keyword>
<sequence length="234" mass="26838">MDAILYIIKNDIRSIINKRSIAFSFIFAIGIFIFPPYKVLLLKAQLVMSIFPLLLIIVCSTILVREFEYDTYKYIFTGKLSRICIVVSKSFSAVVIAVILGVIFNLLALIGMEAKETGVLILIKQILSIELVFICFTLFISSIAFFLSMLTKSFIFTFLVLYIMFYDTFISVLQMAANKIKIDFLKSIFSETPFLKAMEGFRVFYYPAERIFIMIGISMIILLADCIIIRKMDL</sequence>
<feature type="transmembrane region" description="Helical" evidence="1">
    <location>
        <begin position="122"/>
        <end position="147"/>
    </location>
</feature>
<protein>
    <recommendedName>
        <fullName evidence="4">ABC-2 family transporter</fullName>
    </recommendedName>
</protein>
<keyword evidence="3" id="KW-1185">Reference proteome</keyword>
<accession>A0A369BFT3</accession>
<proteinExistence type="predicted"/>
<dbReference type="RefSeq" id="WP_114296522.1">
    <property type="nucleotide sequence ID" value="NZ_QPJT01000003.1"/>
</dbReference>
<dbReference type="Proteomes" id="UP000253034">
    <property type="component" value="Unassembled WGS sequence"/>
</dbReference>
<gene>
    <name evidence="2" type="ORF">DFR58_103215</name>
</gene>
<comment type="caution">
    <text evidence="2">The sequence shown here is derived from an EMBL/GenBank/DDBJ whole genome shotgun (WGS) entry which is preliminary data.</text>
</comment>
<dbReference type="AlphaFoldDB" id="A0A369BFT3"/>
<feature type="transmembrane region" description="Helical" evidence="1">
    <location>
        <begin position="46"/>
        <end position="64"/>
    </location>
</feature>
<feature type="transmembrane region" description="Helical" evidence="1">
    <location>
        <begin position="21"/>
        <end position="40"/>
    </location>
</feature>
<organism evidence="2 3">
    <name type="scientific">Anaerobacterium chartisolvens</name>
    <dbReference type="NCBI Taxonomy" id="1297424"/>
    <lineage>
        <taxon>Bacteria</taxon>
        <taxon>Bacillati</taxon>
        <taxon>Bacillota</taxon>
        <taxon>Clostridia</taxon>
        <taxon>Eubacteriales</taxon>
        <taxon>Oscillospiraceae</taxon>
        <taxon>Anaerobacterium</taxon>
    </lineage>
</organism>